<keyword evidence="2" id="KW-0677">Repeat</keyword>
<dbReference type="SMART" id="SM00320">
    <property type="entry name" value="WD40"/>
    <property type="match status" value="2"/>
</dbReference>
<name>X6LW49_RETFI</name>
<protein>
    <submittedName>
        <fullName evidence="4">Uncharacterized protein</fullName>
    </submittedName>
</protein>
<accession>X6LW49</accession>
<evidence type="ECO:0000256" key="2">
    <source>
        <dbReference type="ARBA" id="ARBA00022737"/>
    </source>
</evidence>
<organism evidence="4 5">
    <name type="scientific">Reticulomyxa filosa</name>
    <dbReference type="NCBI Taxonomy" id="46433"/>
    <lineage>
        <taxon>Eukaryota</taxon>
        <taxon>Sar</taxon>
        <taxon>Rhizaria</taxon>
        <taxon>Retaria</taxon>
        <taxon>Foraminifera</taxon>
        <taxon>Monothalamids</taxon>
        <taxon>Reticulomyxidae</taxon>
        <taxon>Reticulomyxa</taxon>
    </lineage>
</organism>
<dbReference type="Gene3D" id="2.130.10.10">
    <property type="entry name" value="YVTN repeat-like/Quinoprotein amine dehydrogenase"/>
    <property type="match status" value="2"/>
</dbReference>
<reference evidence="4 5" key="1">
    <citation type="journal article" date="2013" name="Curr. Biol.">
        <title>The Genome of the Foraminiferan Reticulomyxa filosa.</title>
        <authorList>
            <person name="Glockner G."/>
            <person name="Hulsmann N."/>
            <person name="Schleicher M."/>
            <person name="Noegel A.A."/>
            <person name="Eichinger L."/>
            <person name="Gallinger C."/>
            <person name="Pawlowski J."/>
            <person name="Sierra R."/>
            <person name="Euteneuer U."/>
            <person name="Pillet L."/>
            <person name="Moustafa A."/>
            <person name="Platzer M."/>
            <person name="Groth M."/>
            <person name="Szafranski K."/>
            <person name="Schliwa M."/>
        </authorList>
    </citation>
    <scope>NUCLEOTIDE SEQUENCE [LARGE SCALE GENOMIC DNA]</scope>
</reference>
<sequence>MFDTFRSSSKLINTVTGHASRVWSIDYSTLDDCQFICSGSEDKAVRVWDVDNNKQIQSFNGHSSYVLCVKFSSYHYHNHRVNRIEFSPFNGGRYLCSGSGDKTIRLWDVEISKSLHVFNGHKDIVWCVDISLQSNSNNYKMNNIVFGKFSSKGKSSLPSFDFLKAITVSQFVQDDKEAKVSKPVVSCMIMLVWSILMKAKSSINLVLIFHFYSFVENNREKKMFDPLFLSVLLGNMHFKKKHSKELRCTTIQNCIQLKYKKKTIFKEDVIHKYLITFSLKNQLSVCTIFKNNFIKIVDPSKFYL</sequence>
<dbReference type="PROSITE" id="PS50294">
    <property type="entry name" value="WD_REPEATS_REGION"/>
    <property type="match status" value="2"/>
</dbReference>
<evidence type="ECO:0000256" key="1">
    <source>
        <dbReference type="ARBA" id="ARBA00022574"/>
    </source>
</evidence>
<evidence type="ECO:0000313" key="5">
    <source>
        <dbReference type="Proteomes" id="UP000023152"/>
    </source>
</evidence>
<dbReference type="InterPro" id="IPR036322">
    <property type="entry name" value="WD40_repeat_dom_sf"/>
</dbReference>
<dbReference type="SUPFAM" id="SSF50978">
    <property type="entry name" value="WD40 repeat-like"/>
    <property type="match status" value="1"/>
</dbReference>
<dbReference type="AlphaFoldDB" id="X6LW49"/>
<dbReference type="GO" id="GO:1990234">
    <property type="term" value="C:transferase complex"/>
    <property type="evidence" value="ECO:0007669"/>
    <property type="project" value="UniProtKB-ARBA"/>
</dbReference>
<dbReference type="PANTHER" id="PTHR22847">
    <property type="entry name" value="WD40 REPEAT PROTEIN"/>
    <property type="match status" value="1"/>
</dbReference>
<keyword evidence="1 3" id="KW-0853">WD repeat</keyword>
<keyword evidence="5" id="KW-1185">Reference proteome</keyword>
<dbReference type="InterPro" id="IPR020472">
    <property type="entry name" value="WD40_PAC1"/>
</dbReference>
<comment type="caution">
    <text evidence="4">The sequence shown here is derived from an EMBL/GenBank/DDBJ whole genome shotgun (WGS) entry which is preliminary data.</text>
</comment>
<dbReference type="PRINTS" id="PR00320">
    <property type="entry name" value="GPROTEINBRPT"/>
</dbReference>
<dbReference type="InterPro" id="IPR019775">
    <property type="entry name" value="WD40_repeat_CS"/>
</dbReference>
<feature type="repeat" description="WD" evidence="3">
    <location>
        <begin position="74"/>
        <end position="117"/>
    </location>
</feature>
<dbReference type="PANTHER" id="PTHR22847:SF637">
    <property type="entry name" value="WD REPEAT DOMAIN 5B"/>
    <property type="match status" value="1"/>
</dbReference>
<evidence type="ECO:0000256" key="3">
    <source>
        <dbReference type="PROSITE-ProRule" id="PRU00221"/>
    </source>
</evidence>
<gene>
    <name evidence="4" type="ORF">RFI_31217</name>
</gene>
<feature type="repeat" description="WD" evidence="3">
    <location>
        <begin position="15"/>
        <end position="58"/>
    </location>
</feature>
<proteinExistence type="predicted"/>
<dbReference type="Pfam" id="PF00400">
    <property type="entry name" value="WD40"/>
    <property type="match status" value="3"/>
</dbReference>
<dbReference type="PROSITE" id="PS00678">
    <property type="entry name" value="WD_REPEATS_1"/>
    <property type="match status" value="2"/>
</dbReference>
<dbReference type="PROSITE" id="PS50082">
    <property type="entry name" value="WD_REPEATS_2"/>
    <property type="match status" value="2"/>
</dbReference>
<dbReference type="EMBL" id="ASPP01027399">
    <property type="protein sequence ID" value="ETO06178.1"/>
    <property type="molecule type" value="Genomic_DNA"/>
</dbReference>
<dbReference type="InterPro" id="IPR001680">
    <property type="entry name" value="WD40_rpt"/>
</dbReference>
<dbReference type="InterPro" id="IPR015943">
    <property type="entry name" value="WD40/YVTN_repeat-like_dom_sf"/>
</dbReference>
<dbReference type="Proteomes" id="UP000023152">
    <property type="component" value="Unassembled WGS sequence"/>
</dbReference>
<evidence type="ECO:0000313" key="4">
    <source>
        <dbReference type="EMBL" id="ETO06178.1"/>
    </source>
</evidence>